<evidence type="ECO:0000313" key="2">
    <source>
        <dbReference type="EMBL" id="CAB4635743.1"/>
    </source>
</evidence>
<gene>
    <name evidence="2" type="ORF">UFOPK2032_00929</name>
</gene>
<evidence type="ECO:0000256" key="1">
    <source>
        <dbReference type="SAM" id="Phobius"/>
    </source>
</evidence>
<reference evidence="2" key="1">
    <citation type="submission" date="2020-05" db="EMBL/GenBank/DDBJ databases">
        <authorList>
            <person name="Chiriac C."/>
            <person name="Salcher M."/>
            <person name="Ghai R."/>
            <person name="Kavagutti S V."/>
        </authorList>
    </citation>
    <scope>NUCLEOTIDE SEQUENCE</scope>
</reference>
<keyword evidence="1" id="KW-1133">Transmembrane helix</keyword>
<keyword evidence="1" id="KW-0812">Transmembrane</keyword>
<protein>
    <submittedName>
        <fullName evidence="2">Unannotated protein</fullName>
    </submittedName>
</protein>
<sequence>MPKKTKLTTFLTLSAVAGVFVGVLVYFGVRLLESALIWGGLTFIVALVAISTLALMVPENGDDPDKQVLS</sequence>
<feature type="transmembrane region" description="Helical" evidence="1">
    <location>
        <begin position="7"/>
        <end position="29"/>
    </location>
</feature>
<proteinExistence type="predicted"/>
<feature type="transmembrane region" description="Helical" evidence="1">
    <location>
        <begin position="35"/>
        <end position="57"/>
    </location>
</feature>
<accession>A0A6J6JHY5</accession>
<dbReference type="EMBL" id="CAEZVM010000040">
    <property type="protein sequence ID" value="CAB4635743.1"/>
    <property type="molecule type" value="Genomic_DNA"/>
</dbReference>
<organism evidence="2">
    <name type="scientific">freshwater metagenome</name>
    <dbReference type="NCBI Taxonomy" id="449393"/>
    <lineage>
        <taxon>unclassified sequences</taxon>
        <taxon>metagenomes</taxon>
        <taxon>ecological metagenomes</taxon>
    </lineage>
</organism>
<keyword evidence="1" id="KW-0472">Membrane</keyword>
<dbReference type="AlphaFoldDB" id="A0A6J6JHY5"/>
<name>A0A6J6JHY5_9ZZZZ</name>